<dbReference type="EMBL" id="UINC01131982">
    <property type="protein sequence ID" value="SVD14010.1"/>
    <property type="molecule type" value="Genomic_DNA"/>
</dbReference>
<organism evidence="1">
    <name type="scientific">marine metagenome</name>
    <dbReference type="NCBI Taxonomy" id="408172"/>
    <lineage>
        <taxon>unclassified sequences</taxon>
        <taxon>metagenomes</taxon>
        <taxon>ecological metagenomes</taxon>
    </lineage>
</organism>
<proteinExistence type="predicted"/>
<sequence>MSITNGRGVDRVLGAVDVNTANEGVEVLKFRGGIACVAGMPTITDTTFAGAKSIHNIAYGGAHTSTNRSAQFDLANMASEMITLVSDKKVDSMIEQTISMEEIPQGLAQLEGRHVKGKIVAEYV</sequence>
<dbReference type="AlphaFoldDB" id="A0A382SVN5"/>
<name>A0A382SVN5_9ZZZZ</name>
<dbReference type="SUPFAM" id="SSF51735">
    <property type="entry name" value="NAD(P)-binding Rossmann-fold domains"/>
    <property type="match status" value="1"/>
</dbReference>
<reference evidence="1" key="1">
    <citation type="submission" date="2018-05" db="EMBL/GenBank/DDBJ databases">
        <authorList>
            <person name="Lanie J.A."/>
            <person name="Ng W.-L."/>
            <person name="Kazmierczak K.M."/>
            <person name="Andrzejewski T.M."/>
            <person name="Davidsen T.M."/>
            <person name="Wayne K.J."/>
            <person name="Tettelin H."/>
            <person name="Glass J.I."/>
            <person name="Rusch D."/>
            <person name="Podicherti R."/>
            <person name="Tsui H.-C.T."/>
            <person name="Winkler M.E."/>
        </authorList>
    </citation>
    <scope>NUCLEOTIDE SEQUENCE</scope>
</reference>
<dbReference type="InterPro" id="IPR036291">
    <property type="entry name" value="NAD(P)-bd_dom_sf"/>
</dbReference>
<evidence type="ECO:0000313" key="1">
    <source>
        <dbReference type="EMBL" id="SVD14010.1"/>
    </source>
</evidence>
<dbReference type="Pfam" id="PF13602">
    <property type="entry name" value="ADH_zinc_N_2"/>
    <property type="match status" value="1"/>
</dbReference>
<dbReference type="Gene3D" id="3.40.50.720">
    <property type="entry name" value="NAD(P)-binding Rossmann-like Domain"/>
    <property type="match status" value="1"/>
</dbReference>
<dbReference type="Gene3D" id="3.90.180.10">
    <property type="entry name" value="Medium-chain alcohol dehydrogenases, catalytic domain"/>
    <property type="match status" value="1"/>
</dbReference>
<evidence type="ECO:0008006" key="2">
    <source>
        <dbReference type="Google" id="ProtNLM"/>
    </source>
</evidence>
<gene>
    <name evidence="1" type="ORF">METZ01_LOCUS366864</name>
</gene>
<protein>
    <recommendedName>
        <fullName evidence="2">Alcohol dehydrogenase-like C-terminal domain-containing protein</fullName>
    </recommendedName>
</protein>
<accession>A0A382SVN5</accession>